<evidence type="ECO:0000313" key="2">
    <source>
        <dbReference type="EMBL" id="OCT45275.1"/>
    </source>
</evidence>
<dbReference type="EMBL" id="LGRB01000020">
    <property type="protein sequence ID" value="OCT45275.1"/>
    <property type="molecule type" value="Genomic_DNA"/>
</dbReference>
<protein>
    <submittedName>
        <fullName evidence="2">Uncharacterized protein</fullName>
    </submittedName>
</protein>
<dbReference type="VEuPathDB" id="FungiDB:G647_07925"/>
<dbReference type="Proteomes" id="UP000094526">
    <property type="component" value="Unassembled WGS sequence"/>
</dbReference>
<organism evidence="2 3">
    <name type="scientific">Cladophialophora carrionii</name>
    <dbReference type="NCBI Taxonomy" id="86049"/>
    <lineage>
        <taxon>Eukaryota</taxon>
        <taxon>Fungi</taxon>
        <taxon>Dikarya</taxon>
        <taxon>Ascomycota</taxon>
        <taxon>Pezizomycotina</taxon>
        <taxon>Eurotiomycetes</taxon>
        <taxon>Chaetothyriomycetidae</taxon>
        <taxon>Chaetothyriales</taxon>
        <taxon>Herpotrichiellaceae</taxon>
        <taxon>Cladophialophora</taxon>
    </lineage>
</organism>
<accession>A0A1C1C9S0</accession>
<sequence>MAGPSKLRASKRPFREQKKQVKLQFSPLPSSSSPAKDRYSAAVQDRLAGISYEGAKDPTRAARGLSPESASLPSPEPSSQIPGETQGMVEYMD</sequence>
<evidence type="ECO:0000313" key="3">
    <source>
        <dbReference type="Proteomes" id="UP000094526"/>
    </source>
</evidence>
<proteinExistence type="predicted"/>
<dbReference type="VEuPathDB" id="FungiDB:CLCR_06474"/>
<feature type="region of interest" description="Disordered" evidence="1">
    <location>
        <begin position="1"/>
        <end position="93"/>
    </location>
</feature>
<gene>
    <name evidence="2" type="ORF">CLCR_06474</name>
</gene>
<name>A0A1C1C9S0_9EURO</name>
<dbReference type="AlphaFoldDB" id="A0A1C1C9S0"/>
<keyword evidence="3" id="KW-1185">Reference proteome</keyword>
<evidence type="ECO:0000256" key="1">
    <source>
        <dbReference type="SAM" id="MobiDB-lite"/>
    </source>
</evidence>
<comment type="caution">
    <text evidence="2">The sequence shown here is derived from an EMBL/GenBank/DDBJ whole genome shotgun (WGS) entry which is preliminary data.</text>
</comment>
<reference evidence="3" key="1">
    <citation type="submission" date="2015-07" db="EMBL/GenBank/DDBJ databases">
        <authorList>
            <person name="Teixeira M.M."/>
            <person name="Souza R.C."/>
            <person name="Almeida L.G."/>
            <person name="Vicente V.A."/>
            <person name="de Hoog S."/>
            <person name="Bocca A.L."/>
            <person name="de Almeida S.R."/>
            <person name="Vasconcelos A.T."/>
            <person name="Felipe M.S."/>
        </authorList>
    </citation>
    <scope>NUCLEOTIDE SEQUENCE [LARGE SCALE GENOMIC DNA]</scope>
    <source>
        <strain evidence="3">KSF</strain>
    </source>
</reference>
<feature type="compositionally biased region" description="Low complexity" evidence="1">
    <location>
        <begin position="65"/>
        <end position="79"/>
    </location>
</feature>